<evidence type="ECO:0000313" key="2">
    <source>
        <dbReference type="Proteomes" id="UP000286260"/>
    </source>
</evidence>
<dbReference type="RefSeq" id="WP_119215950.1">
    <property type="nucleotide sequence ID" value="NZ_JAQDNL010000011.1"/>
</dbReference>
<keyword evidence="1" id="KW-0808">Transferase</keyword>
<proteinExistence type="predicted"/>
<accession>A0A3R6GIA1</accession>
<gene>
    <name evidence="1" type="ORF">DW828_07205</name>
</gene>
<comment type="caution">
    <text evidence="1">The sequence shown here is derived from an EMBL/GenBank/DDBJ whole genome shotgun (WGS) entry which is preliminary data.</text>
</comment>
<reference evidence="1 2" key="1">
    <citation type="submission" date="2018-08" db="EMBL/GenBank/DDBJ databases">
        <title>A genome reference for cultivated species of the human gut microbiota.</title>
        <authorList>
            <person name="Zou Y."/>
            <person name="Xue W."/>
            <person name="Luo G."/>
        </authorList>
    </citation>
    <scope>NUCLEOTIDE SEQUENCE [LARGE SCALE GENOMIC DNA]</scope>
    <source>
        <strain evidence="1 2">AM34-17</strain>
    </source>
</reference>
<dbReference type="Pfam" id="PF13673">
    <property type="entry name" value="Acetyltransf_10"/>
    <property type="match status" value="1"/>
</dbReference>
<dbReference type="GO" id="GO:0016747">
    <property type="term" value="F:acyltransferase activity, transferring groups other than amino-acyl groups"/>
    <property type="evidence" value="ECO:0007669"/>
    <property type="project" value="InterPro"/>
</dbReference>
<evidence type="ECO:0000313" key="1">
    <source>
        <dbReference type="EMBL" id="RHC87996.1"/>
    </source>
</evidence>
<dbReference type="Proteomes" id="UP000286260">
    <property type="component" value="Unassembled WGS sequence"/>
</dbReference>
<dbReference type="AlphaFoldDB" id="A0A3R6GIA1"/>
<dbReference type="InterPro" id="IPR000182">
    <property type="entry name" value="GNAT_dom"/>
</dbReference>
<name>A0A3R6GIA1_9BACT</name>
<dbReference type="Gene3D" id="3.40.630.30">
    <property type="match status" value="1"/>
</dbReference>
<organism evidence="1 2">
    <name type="scientific">Parabacteroides merdae</name>
    <dbReference type="NCBI Taxonomy" id="46503"/>
    <lineage>
        <taxon>Bacteria</taxon>
        <taxon>Pseudomonadati</taxon>
        <taxon>Bacteroidota</taxon>
        <taxon>Bacteroidia</taxon>
        <taxon>Bacteroidales</taxon>
        <taxon>Tannerellaceae</taxon>
        <taxon>Parabacteroides</taxon>
    </lineage>
</organism>
<dbReference type="EMBL" id="QSII01000007">
    <property type="protein sequence ID" value="RHC87996.1"/>
    <property type="molecule type" value="Genomic_DNA"/>
</dbReference>
<sequence>MQITVNSSSYAVKFYESLGFSKTSEEQETDGLNIPRCTTVH</sequence>
<protein>
    <submittedName>
        <fullName evidence="1">GNAT family N-acetyltransferase</fullName>
    </submittedName>
</protein>